<evidence type="ECO:0000259" key="3">
    <source>
        <dbReference type="Pfam" id="PF13243"/>
    </source>
</evidence>
<dbReference type="PANTHER" id="PTHR11764:SF20">
    <property type="entry name" value="LANOSTEROL SYNTHASE"/>
    <property type="match status" value="1"/>
</dbReference>
<proteinExistence type="inferred from homology"/>
<organism evidence="4 5">
    <name type="scientific">Cetraspora pellucida</name>
    <dbReference type="NCBI Taxonomy" id="1433469"/>
    <lineage>
        <taxon>Eukaryota</taxon>
        <taxon>Fungi</taxon>
        <taxon>Fungi incertae sedis</taxon>
        <taxon>Mucoromycota</taxon>
        <taxon>Glomeromycotina</taxon>
        <taxon>Glomeromycetes</taxon>
        <taxon>Diversisporales</taxon>
        <taxon>Gigasporaceae</taxon>
        <taxon>Cetraspora</taxon>
    </lineage>
</organism>
<feature type="non-terminal residue" evidence="4">
    <location>
        <position position="82"/>
    </location>
</feature>
<dbReference type="GO" id="GO:0016104">
    <property type="term" value="P:triterpenoid biosynthetic process"/>
    <property type="evidence" value="ECO:0007669"/>
    <property type="project" value="InterPro"/>
</dbReference>
<dbReference type="EMBL" id="CAJVQA010060219">
    <property type="protein sequence ID" value="CAG8828193.1"/>
    <property type="molecule type" value="Genomic_DNA"/>
</dbReference>
<sequence>SCVTETYIHHENSQVLNTAFALIALMAGKYPNEGPIRRGIQLIVSRQLTTGEWKAEYVTGIINNMTVTFSAYKFIFPIWALG</sequence>
<dbReference type="OrthoDB" id="21502at2759"/>
<comment type="similarity">
    <text evidence="1">Belongs to the terpene cyclase/mutase family.</text>
</comment>
<dbReference type="Proteomes" id="UP000789759">
    <property type="component" value="Unassembled WGS sequence"/>
</dbReference>
<dbReference type="InterPro" id="IPR008930">
    <property type="entry name" value="Terpenoid_cyclase/PrenylTrfase"/>
</dbReference>
<reference evidence="4" key="1">
    <citation type="submission" date="2021-06" db="EMBL/GenBank/DDBJ databases">
        <authorList>
            <person name="Kallberg Y."/>
            <person name="Tangrot J."/>
            <person name="Rosling A."/>
        </authorList>
    </citation>
    <scope>NUCLEOTIDE SEQUENCE</scope>
    <source>
        <strain evidence="4">FL966</strain>
    </source>
</reference>
<evidence type="ECO:0000256" key="1">
    <source>
        <dbReference type="ARBA" id="ARBA00009755"/>
    </source>
</evidence>
<keyword evidence="2" id="KW-0677">Repeat</keyword>
<protein>
    <submittedName>
        <fullName evidence="4">8247_t:CDS:1</fullName>
    </submittedName>
</protein>
<evidence type="ECO:0000313" key="4">
    <source>
        <dbReference type="EMBL" id="CAG8828193.1"/>
    </source>
</evidence>
<evidence type="ECO:0000256" key="2">
    <source>
        <dbReference type="ARBA" id="ARBA00022737"/>
    </source>
</evidence>
<feature type="non-terminal residue" evidence="4">
    <location>
        <position position="1"/>
    </location>
</feature>
<evidence type="ECO:0000313" key="5">
    <source>
        <dbReference type="Proteomes" id="UP000789759"/>
    </source>
</evidence>
<dbReference type="Gene3D" id="1.50.10.20">
    <property type="match status" value="1"/>
</dbReference>
<gene>
    <name evidence="4" type="ORF">CPELLU_LOCUS20373</name>
</gene>
<dbReference type="Pfam" id="PF13243">
    <property type="entry name" value="SQHop_cyclase_C"/>
    <property type="match status" value="1"/>
</dbReference>
<dbReference type="SUPFAM" id="SSF48239">
    <property type="entry name" value="Terpenoid cyclases/Protein prenyltransferases"/>
    <property type="match status" value="1"/>
</dbReference>
<dbReference type="AlphaFoldDB" id="A0A9N9KIB4"/>
<keyword evidence="5" id="KW-1185">Reference proteome</keyword>
<name>A0A9N9KIB4_9GLOM</name>
<accession>A0A9N9KIB4</accession>
<dbReference type="GO" id="GO:0005811">
    <property type="term" value="C:lipid droplet"/>
    <property type="evidence" value="ECO:0007669"/>
    <property type="project" value="InterPro"/>
</dbReference>
<dbReference type="GO" id="GO:0000250">
    <property type="term" value="F:lanosterol synthase activity"/>
    <property type="evidence" value="ECO:0007669"/>
    <property type="project" value="TreeGrafter"/>
</dbReference>
<dbReference type="InterPro" id="IPR032696">
    <property type="entry name" value="SQ_cyclase_C"/>
</dbReference>
<comment type="caution">
    <text evidence="4">The sequence shown here is derived from an EMBL/GenBank/DDBJ whole genome shotgun (WGS) entry which is preliminary data.</text>
</comment>
<dbReference type="GO" id="GO:0006695">
    <property type="term" value="P:cholesterol biosynthetic process"/>
    <property type="evidence" value="ECO:0007669"/>
    <property type="project" value="TreeGrafter"/>
</dbReference>
<dbReference type="InterPro" id="IPR018333">
    <property type="entry name" value="Squalene_cyclase"/>
</dbReference>
<dbReference type="PANTHER" id="PTHR11764">
    <property type="entry name" value="TERPENE CYCLASE/MUTASE FAMILY MEMBER"/>
    <property type="match status" value="1"/>
</dbReference>
<feature type="domain" description="Squalene cyclase C-terminal" evidence="3">
    <location>
        <begin position="7"/>
        <end position="82"/>
    </location>
</feature>